<evidence type="ECO:0000259" key="8">
    <source>
        <dbReference type="Pfam" id="PF05198"/>
    </source>
</evidence>
<dbReference type="PROSITE" id="PS00938">
    <property type="entry name" value="IF3"/>
    <property type="match status" value="1"/>
</dbReference>
<sequence length="174" mass="20054">MAISKDMNVNEKIRAREVRLIDSNGDQLGVKSRQEALEIAQTRNLDLVLVAPNAKPPVCRIMDYGKYRFEQQKKEKEARKKQKVINVKEVRFTPGIGDHDYETKLKNAKKFLEKGDKVKAAVRFRGRAITHKELGREVLDRMAEDVKDVATVETKPKMEGRNMFMMLAPINEKQ</sequence>
<organism evidence="9 10">
    <name type="scientific">Virgibacillus indicus</name>
    <dbReference type="NCBI Taxonomy" id="2024554"/>
    <lineage>
        <taxon>Bacteria</taxon>
        <taxon>Bacillati</taxon>
        <taxon>Bacillota</taxon>
        <taxon>Bacilli</taxon>
        <taxon>Bacillales</taxon>
        <taxon>Bacillaceae</taxon>
        <taxon>Virgibacillus</taxon>
    </lineage>
</organism>
<comment type="similarity">
    <text evidence="1 4 6">Belongs to the IF-3 family.</text>
</comment>
<dbReference type="InterPro" id="IPR019813">
    <property type="entry name" value="Translation_initiation_fac3_CS"/>
</dbReference>
<dbReference type="Pfam" id="PF05198">
    <property type="entry name" value="IF3_N"/>
    <property type="match status" value="1"/>
</dbReference>
<evidence type="ECO:0000256" key="2">
    <source>
        <dbReference type="ARBA" id="ARBA00022540"/>
    </source>
</evidence>
<proteinExistence type="inferred from homology"/>
<keyword evidence="2 4" id="KW-0396">Initiation factor</keyword>
<dbReference type="NCBIfam" id="TIGR00168">
    <property type="entry name" value="infC"/>
    <property type="match status" value="1"/>
</dbReference>
<comment type="caution">
    <text evidence="9">The sequence shown here is derived from an EMBL/GenBank/DDBJ whole genome shotgun (WGS) entry which is preliminary data.</text>
</comment>
<dbReference type="GO" id="GO:0043022">
    <property type="term" value="F:ribosome binding"/>
    <property type="evidence" value="ECO:0007669"/>
    <property type="project" value="UniProtKB-ARBA"/>
</dbReference>
<comment type="subcellular location">
    <subcellularLocation>
        <location evidence="4 6">Cytoplasm</location>
    </subcellularLocation>
</comment>
<feature type="domain" description="Translation initiation factor 3 N-terminal" evidence="8">
    <location>
        <begin position="9"/>
        <end position="78"/>
    </location>
</feature>
<evidence type="ECO:0000256" key="5">
    <source>
        <dbReference type="NCBIfam" id="TIGR00168"/>
    </source>
</evidence>
<dbReference type="PANTHER" id="PTHR10938">
    <property type="entry name" value="TRANSLATION INITIATION FACTOR IF-3"/>
    <property type="match status" value="1"/>
</dbReference>
<evidence type="ECO:0000259" key="7">
    <source>
        <dbReference type="Pfam" id="PF00707"/>
    </source>
</evidence>
<evidence type="ECO:0000313" key="10">
    <source>
        <dbReference type="Proteomes" id="UP000216498"/>
    </source>
</evidence>
<dbReference type="EMBL" id="NPMS01000001">
    <property type="protein sequence ID" value="OZU89759.1"/>
    <property type="molecule type" value="Genomic_DNA"/>
</dbReference>
<dbReference type="Pfam" id="PF00707">
    <property type="entry name" value="IF3_C"/>
    <property type="match status" value="1"/>
</dbReference>
<dbReference type="InterPro" id="IPR036788">
    <property type="entry name" value="T_IF-3_C_sf"/>
</dbReference>
<dbReference type="PANTHER" id="PTHR10938:SF0">
    <property type="entry name" value="TRANSLATION INITIATION FACTOR IF-3, MITOCHONDRIAL"/>
    <property type="match status" value="1"/>
</dbReference>
<reference evidence="9 10" key="1">
    <citation type="submission" date="2017-08" db="EMBL/GenBank/DDBJ databases">
        <title>Virgibacillus indicus sp. nov. and Virgibacillus profoundi sp. nov, two moderately halophilic bacteria isolated from marine sediment by using the Microfluidic Streak Plate.</title>
        <authorList>
            <person name="Xu B."/>
            <person name="Hu B."/>
            <person name="Wang J."/>
            <person name="Zhu Y."/>
            <person name="Huang L."/>
            <person name="Du W."/>
            <person name="Huang Y."/>
        </authorList>
    </citation>
    <scope>NUCLEOTIDE SEQUENCE [LARGE SCALE GENOMIC DNA]</scope>
    <source>
        <strain evidence="9 10">IO3-P2-C2</strain>
    </source>
</reference>
<dbReference type="SUPFAM" id="SSF54364">
    <property type="entry name" value="Translation initiation factor IF3, N-terminal domain"/>
    <property type="match status" value="1"/>
</dbReference>
<keyword evidence="4" id="KW-0963">Cytoplasm</keyword>
<dbReference type="HAMAP" id="MF_00080">
    <property type="entry name" value="IF_3"/>
    <property type="match status" value="1"/>
</dbReference>
<dbReference type="InterPro" id="IPR036787">
    <property type="entry name" value="T_IF-3_N_sf"/>
</dbReference>
<keyword evidence="10" id="KW-1185">Reference proteome</keyword>
<dbReference type="Gene3D" id="3.10.20.80">
    <property type="entry name" value="Translation initiation factor 3 (IF-3), N-terminal domain"/>
    <property type="match status" value="1"/>
</dbReference>
<keyword evidence="3 4" id="KW-0648">Protein biosynthesis</keyword>
<dbReference type="FunFam" id="3.10.20.80:FF:000001">
    <property type="entry name" value="Translation initiation factor IF-3"/>
    <property type="match status" value="1"/>
</dbReference>
<comment type="function">
    <text evidence="4 6">IF-3 binds to the 30S ribosomal subunit and shifts the equilibrium between 70S ribosomes and their 50S and 30S subunits in favor of the free subunits, thus enhancing the availability of 30S subunits on which protein synthesis initiation begins.</text>
</comment>
<dbReference type="GO" id="GO:0005829">
    <property type="term" value="C:cytosol"/>
    <property type="evidence" value="ECO:0007669"/>
    <property type="project" value="TreeGrafter"/>
</dbReference>
<name>A0A265NE83_9BACI</name>
<dbReference type="GO" id="GO:0016020">
    <property type="term" value="C:membrane"/>
    <property type="evidence" value="ECO:0007669"/>
    <property type="project" value="TreeGrafter"/>
</dbReference>
<gene>
    <name evidence="4" type="primary">infC</name>
    <name evidence="9" type="ORF">CIL03_01055</name>
</gene>
<dbReference type="AlphaFoldDB" id="A0A265NE83"/>
<dbReference type="Proteomes" id="UP000216498">
    <property type="component" value="Unassembled WGS sequence"/>
</dbReference>
<feature type="domain" description="Translation initiation factor 3 C-terminal" evidence="7">
    <location>
        <begin position="85"/>
        <end position="169"/>
    </location>
</feature>
<dbReference type="FunFam" id="3.30.110.10:FF:000001">
    <property type="entry name" value="Translation initiation factor IF-3"/>
    <property type="match status" value="1"/>
</dbReference>
<dbReference type="GO" id="GO:0032790">
    <property type="term" value="P:ribosome disassembly"/>
    <property type="evidence" value="ECO:0007669"/>
    <property type="project" value="TreeGrafter"/>
</dbReference>
<protein>
    <recommendedName>
        <fullName evidence="4 5">Translation initiation factor IF-3</fullName>
    </recommendedName>
</protein>
<comment type="subunit">
    <text evidence="4 6">Monomer.</text>
</comment>
<evidence type="ECO:0000256" key="6">
    <source>
        <dbReference type="RuleBase" id="RU000646"/>
    </source>
</evidence>
<dbReference type="InterPro" id="IPR019814">
    <property type="entry name" value="Translation_initiation_fac_3_N"/>
</dbReference>
<dbReference type="InterPro" id="IPR019815">
    <property type="entry name" value="Translation_initiation_fac_3_C"/>
</dbReference>
<evidence type="ECO:0000256" key="1">
    <source>
        <dbReference type="ARBA" id="ARBA00005439"/>
    </source>
</evidence>
<evidence type="ECO:0000256" key="3">
    <source>
        <dbReference type="ARBA" id="ARBA00022917"/>
    </source>
</evidence>
<dbReference type="GO" id="GO:0003743">
    <property type="term" value="F:translation initiation factor activity"/>
    <property type="evidence" value="ECO:0007669"/>
    <property type="project" value="UniProtKB-UniRule"/>
</dbReference>
<dbReference type="Gene3D" id="3.30.110.10">
    <property type="entry name" value="Translation initiation factor 3 (IF-3), C-terminal domain"/>
    <property type="match status" value="1"/>
</dbReference>
<evidence type="ECO:0000313" key="9">
    <source>
        <dbReference type="EMBL" id="OZU89759.1"/>
    </source>
</evidence>
<dbReference type="SUPFAM" id="SSF55200">
    <property type="entry name" value="Translation initiation factor IF3, C-terminal domain"/>
    <property type="match status" value="1"/>
</dbReference>
<evidence type="ECO:0000256" key="4">
    <source>
        <dbReference type="HAMAP-Rule" id="MF_00080"/>
    </source>
</evidence>
<accession>A0A265NE83</accession>
<dbReference type="InterPro" id="IPR001288">
    <property type="entry name" value="Translation_initiation_fac_3"/>
</dbReference>